<sequence>MPSAVPNRSSEAAPLAQRLLVLGPFLSLGLVLVVLWSLVGWFSLIYPRSLIQDVQSELQSTADNAAGETDALLREAEGNLRTMDLLLLTRRTKEEGRDATVSLLADTLREGSRGVTDFMLAHTDGRLWRIPSGSTPLVELGPDSFLQELKDVRAQTVVVGGPLRLRPGARLVLPLSTRLSGDRGQFQAAVALIDLDMVLKLYRARLQRPGQAIFLEREDGLALARVPEVPELLGRNVVQDRPDRKLPASAPPGGRFEIGEASLDGKDRVVAYQTLRSFPLRIFVSLEEDRVLGGYLVQRRAVLGFSLLVSLTAIGLMLWFTRVQSRARLAEAERQATADASPMGLFRATLDGRTVYANETYLQLMELDRAHLAWGWLERLPVQEREPARQDWMKRVAEGQAMDRLRHFRRSDGTEMVLAVRTRPMRVHGRIVAYAGTVLDVTEPARQQEATRMLSAIIDSSPDYIVQTSPQGHIVYLNPAVRRRLGMDRDTPPKDLHQRQFFVDGGERFEREILPAVMRDGHWHGRWAVRMRSGGELPVDCTLILHRDEKATVRNFSWMLRDITDELAVERERERSQAVMSALAHSSAVEVLAVDTEQRVIFCNRTMEQNLGLAPRAWEGWTAEQLLGEQRYALARLQIERALKGETSVEEWRDEAAQDRGAPRYIEWSYGPLLGETGQPIGAYGVGRDVTDTKEEQIRLLKASNTDPLTELLNRAGFASHIDTALERARDRGELVALLYLDLDRFKPVNDQYGHPVGDALLKAVAGRLRHALRPQDLVARLGGDEFAVFLHHVAKVEDAQVVADKLVHALSMPFRIGALELHIGTSVGYCVQWARQADINALVTQADAQLYRAKRAGRGQACGSVCASDVTPAA</sequence>
<dbReference type="EMBL" id="CP013729">
    <property type="protein sequence ID" value="ALV08730.1"/>
    <property type="molecule type" value="Genomic_DNA"/>
</dbReference>
<gene>
    <name evidence="1" type="ORF">RD2015_4286</name>
</gene>
<accession>A0A0U3MWI4</accession>
<dbReference type="Proteomes" id="UP000060699">
    <property type="component" value="Chromosome"/>
</dbReference>
<dbReference type="SMART" id="SM00267">
    <property type="entry name" value="GGDEF"/>
    <property type="match status" value="1"/>
</dbReference>
<dbReference type="PROSITE" id="PS50112">
    <property type="entry name" value="PAS"/>
    <property type="match status" value="2"/>
</dbReference>
<dbReference type="KEGG" id="rdp:RD2015_4286"/>
<dbReference type="Gene3D" id="3.30.450.20">
    <property type="entry name" value="PAS domain"/>
    <property type="match status" value="5"/>
</dbReference>
<dbReference type="CDD" id="cd12915">
    <property type="entry name" value="PDC2_DGC_like"/>
    <property type="match status" value="1"/>
</dbReference>
<dbReference type="FunFam" id="3.30.70.270:FF:000001">
    <property type="entry name" value="Diguanylate cyclase domain protein"/>
    <property type="match status" value="1"/>
</dbReference>
<dbReference type="Gene3D" id="3.30.70.270">
    <property type="match status" value="1"/>
</dbReference>
<dbReference type="InterPro" id="IPR029787">
    <property type="entry name" value="Nucleotide_cyclase"/>
</dbReference>
<name>A0A0U3MWI4_9BURK</name>
<dbReference type="SUPFAM" id="SSF55073">
    <property type="entry name" value="Nucleotide cyclase"/>
    <property type="match status" value="1"/>
</dbReference>
<dbReference type="CDD" id="cd18773">
    <property type="entry name" value="PDC1_HK_sensor"/>
    <property type="match status" value="1"/>
</dbReference>
<proteinExistence type="predicted"/>
<dbReference type="NCBIfam" id="TIGR00254">
    <property type="entry name" value="GGDEF"/>
    <property type="match status" value="1"/>
</dbReference>
<reference evidence="1 2" key="1">
    <citation type="submission" date="2015-12" db="EMBL/GenBank/DDBJ databases">
        <title>Complete genome of Roseateles depolymerans KCTC 42856.</title>
        <authorList>
            <person name="Kim K.M."/>
        </authorList>
    </citation>
    <scope>NUCLEOTIDE SEQUENCE [LARGE SCALE GENOMIC DNA]</scope>
    <source>
        <strain evidence="1 2">KCTC 42856</strain>
    </source>
</reference>
<dbReference type="Pfam" id="PF08448">
    <property type="entry name" value="PAS_4"/>
    <property type="match status" value="3"/>
</dbReference>
<dbReference type="AlphaFoldDB" id="A0A0U3MWI4"/>
<dbReference type="CDD" id="cd01949">
    <property type="entry name" value="GGDEF"/>
    <property type="match status" value="1"/>
</dbReference>
<dbReference type="GO" id="GO:0003824">
    <property type="term" value="F:catalytic activity"/>
    <property type="evidence" value="ECO:0007669"/>
    <property type="project" value="UniProtKB-ARBA"/>
</dbReference>
<dbReference type="PROSITE" id="PS50887">
    <property type="entry name" value="GGDEF"/>
    <property type="match status" value="1"/>
</dbReference>
<dbReference type="SUPFAM" id="SSF55785">
    <property type="entry name" value="PYP-like sensor domain (PAS domain)"/>
    <property type="match status" value="3"/>
</dbReference>
<dbReference type="PANTHER" id="PTHR44757:SF2">
    <property type="entry name" value="BIOFILM ARCHITECTURE MAINTENANCE PROTEIN MBAA"/>
    <property type="match status" value="1"/>
</dbReference>
<dbReference type="OrthoDB" id="8929028at2"/>
<dbReference type="InterPro" id="IPR052155">
    <property type="entry name" value="Biofilm_reg_signaling"/>
</dbReference>
<protein>
    <submittedName>
        <fullName evidence="1">Uncharacterized protein</fullName>
    </submittedName>
</protein>
<dbReference type="STRING" id="76731.RD2015_4286"/>
<dbReference type="InterPro" id="IPR000160">
    <property type="entry name" value="GGDEF_dom"/>
</dbReference>
<dbReference type="SMART" id="SM00086">
    <property type="entry name" value="PAC"/>
    <property type="match status" value="3"/>
</dbReference>
<dbReference type="InterPro" id="IPR001610">
    <property type="entry name" value="PAC"/>
</dbReference>
<dbReference type="SMART" id="SM00091">
    <property type="entry name" value="PAS"/>
    <property type="match status" value="3"/>
</dbReference>
<organism evidence="1 2">
    <name type="scientific">Roseateles depolymerans</name>
    <dbReference type="NCBI Taxonomy" id="76731"/>
    <lineage>
        <taxon>Bacteria</taxon>
        <taxon>Pseudomonadati</taxon>
        <taxon>Pseudomonadota</taxon>
        <taxon>Betaproteobacteria</taxon>
        <taxon>Burkholderiales</taxon>
        <taxon>Sphaerotilaceae</taxon>
        <taxon>Roseateles</taxon>
    </lineage>
</organism>
<keyword evidence="2" id="KW-1185">Reference proteome</keyword>
<dbReference type="InterPro" id="IPR035965">
    <property type="entry name" value="PAS-like_dom_sf"/>
</dbReference>
<dbReference type="RefSeq" id="WP_058936634.1">
    <property type="nucleotide sequence ID" value="NZ_CP013729.1"/>
</dbReference>
<dbReference type="InterPro" id="IPR000014">
    <property type="entry name" value="PAS"/>
</dbReference>
<dbReference type="NCBIfam" id="TIGR00229">
    <property type="entry name" value="sensory_box"/>
    <property type="match status" value="3"/>
</dbReference>
<dbReference type="CDD" id="cd00130">
    <property type="entry name" value="PAS"/>
    <property type="match status" value="3"/>
</dbReference>
<dbReference type="InterPro" id="IPR013656">
    <property type="entry name" value="PAS_4"/>
</dbReference>
<dbReference type="PANTHER" id="PTHR44757">
    <property type="entry name" value="DIGUANYLATE CYCLASE DGCP"/>
    <property type="match status" value="1"/>
</dbReference>
<dbReference type="InterPro" id="IPR043128">
    <property type="entry name" value="Rev_trsase/Diguanyl_cyclase"/>
</dbReference>
<dbReference type="Pfam" id="PF00990">
    <property type="entry name" value="GGDEF"/>
    <property type="match status" value="1"/>
</dbReference>
<evidence type="ECO:0000313" key="2">
    <source>
        <dbReference type="Proteomes" id="UP000060699"/>
    </source>
</evidence>
<dbReference type="PROSITE" id="PS50113">
    <property type="entry name" value="PAC"/>
    <property type="match status" value="1"/>
</dbReference>
<evidence type="ECO:0000313" key="1">
    <source>
        <dbReference type="EMBL" id="ALV08730.1"/>
    </source>
</evidence>
<dbReference type="InterPro" id="IPR000700">
    <property type="entry name" value="PAS-assoc_C"/>
</dbReference>